<evidence type="ECO:0000313" key="4">
    <source>
        <dbReference type="EMBL" id="REG30603.1"/>
    </source>
</evidence>
<keyword evidence="6" id="KW-1185">Reference proteome</keyword>
<dbReference type="InterPro" id="IPR036390">
    <property type="entry name" value="WH_DNA-bd_sf"/>
</dbReference>
<dbReference type="Gene3D" id="1.10.10.10">
    <property type="entry name" value="Winged helix-like DNA-binding domain superfamily/Winged helix DNA-binding domain"/>
    <property type="match status" value="1"/>
</dbReference>
<evidence type="ECO:0000313" key="3">
    <source>
        <dbReference type="EMBL" id="AKI98675.1"/>
    </source>
</evidence>
<evidence type="ECO:0000259" key="2">
    <source>
        <dbReference type="PROSITE" id="PS50995"/>
    </source>
</evidence>
<accession>A0AAC8Q0M8</accession>
<feature type="compositionally biased region" description="Basic residues" evidence="1">
    <location>
        <begin position="167"/>
        <end position="176"/>
    </location>
</feature>
<dbReference type="Proteomes" id="UP000035579">
    <property type="component" value="Chromosome"/>
</dbReference>
<evidence type="ECO:0000313" key="5">
    <source>
        <dbReference type="Proteomes" id="UP000035579"/>
    </source>
</evidence>
<dbReference type="SMART" id="SM00347">
    <property type="entry name" value="HTH_MARR"/>
    <property type="match status" value="1"/>
</dbReference>
<gene>
    <name evidence="3" type="ORF">AA314_00302</name>
    <name evidence="4" type="ORF">ATI61_10672</name>
</gene>
<dbReference type="GO" id="GO:0006950">
    <property type="term" value="P:response to stress"/>
    <property type="evidence" value="ECO:0007669"/>
    <property type="project" value="TreeGrafter"/>
</dbReference>
<sequence length="176" mass="19469">MTRNKPPLDQALRTLGLIPRLYRWAMASAQANNLGRGLSLRQFGVLYALRDGPLSPGQLARRQRVTPAVITGLLDRLEQRGYVRREADPEDRRRLRLVLTESGREVGQALRQAMAGDMAAKFSSASPAELKELDGALDLLERALAALEARTPPDTEPGEDAETPPRPPRRGSAKRR</sequence>
<dbReference type="GO" id="GO:0003700">
    <property type="term" value="F:DNA-binding transcription factor activity"/>
    <property type="evidence" value="ECO:0007669"/>
    <property type="project" value="InterPro"/>
</dbReference>
<dbReference type="SUPFAM" id="SSF46785">
    <property type="entry name" value="Winged helix' DNA-binding domain"/>
    <property type="match status" value="1"/>
</dbReference>
<dbReference type="PANTHER" id="PTHR33164">
    <property type="entry name" value="TRANSCRIPTIONAL REGULATOR, MARR FAMILY"/>
    <property type="match status" value="1"/>
</dbReference>
<reference evidence="4 6" key="2">
    <citation type="submission" date="2018-08" db="EMBL/GenBank/DDBJ databases">
        <title>Genomic Encyclopedia of Archaeal and Bacterial Type Strains, Phase II (KMG-II): from individual species to whole genera.</title>
        <authorList>
            <person name="Goeker M."/>
        </authorList>
    </citation>
    <scope>NUCLEOTIDE SEQUENCE [LARGE SCALE GENOMIC DNA]</scope>
    <source>
        <strain evidence="4 6">DSM 2261</strain>
    </source>
</reference>
<dbReference type="GO" id="GO:0003677">
    <property type="term" value="F:DNA binding"/>
    <property type="evidence" value="ECO:0007669"/>
    <property type="project" value="UniProtKB-KW"/>
</dbReference>
<dbReference type="InterPro" id="IPR000835">
    <property type="entry name" value="HTH_MarR-typ"/>
</dbReference>
<dbReference type="InterPro" id="IPR036388">
    <property type="entry name" value="WH-like_DNA-bd_sf"/>
</dbReference>
<dbReference type="KEGG" id="age:AA314_00302"/>
<dbReference type="Proteomes" id="UP000256345">
    <property type="component" value="Unassembled WGS sequence"/>
</dbReference>
<dbReference type="AlphaFoldDB" id="A0AAC8Q0M8"/>
<dbReference type="PRINTS" id="PR00598">
    <property type="entry name" value="HTHMARR"/>
</dbReference>
<evidence type="ECO:0000313" key="6">
    <source>
        <dbReference type="Proteomes" id="UP000256345"/>
    </source>
</evidence>
<feature type="domain" description="HTH marR-type" evidence="2">
    <location>
        <begin position="8"/>
        <end position="145"/>
    </location>
</feature>
<dbReference type="RefSeq" id="WP_053065982.1">
    <property type="nucleotide sequence ID" value="NZ_CP011509.1"/>
</dbReference>
<name>A0AAC8Q0M8_9BACT</name>
<reference evidence="3 5" key="1">
    <citation type="submission" date="2015-05" db="EMBL/GenBank/DDBJ databases">
        <title>Genome assembly of Archangium gephyra DSM 2261.</title>
        <authorList>
            <person name="Sharma G."/>
            <person name="Subramanian S."/>
        </authorList>
    </citation>
    <scope>NUCLEOTIDE SEQUENCE [LARGE SCALE GENOMIC DNA]</scope>
    <source>
        <strain evidence="3 5">DSM 2261</strain>
    </source>
</reference>
<dbReference type="Pfam" id="PF12802">
    <property type="entry name" value="MarR_2"/>
    <property type="match status" value="1"/>
</dbReference>
<protein>
    <submittedName>
        <fullName evidence="4">DNA-binding MarR family transcriptional regulator</fullName>
    </submittedName>
    <submittedName>
        <fullName evidence="3">Transcriptional regulator, MarR family</fullName>
    </submittedName>
</protein>
<keyword evidence="4" id="KW-0238">DNA-binding</keyword>
<dbReference type="PROSITE" id="PS50995">
    <property type="entry name" value="HTH_MARR_2"/>
    <property type="match status" value="1"/>
</dbReference>
<proteinExistence type="predicted"/>
<organism evidence="3 5">
    <name type="scientific">Archangium gephyra</name>
    <dbReference type="NCBI Taxonomy" id="48"/>
    <lineage>
        <taxon>Bacteria</taxon>
        <taxon>Pseudomonadati</taxon>
        <taxon>Myxococcota</taxon>
        <taxon>Myxococcia</taxon>
        <taxon>Myxococcales</taxon>
        <taxon>Cystobacterineae</taxon>
        <taxon>Archangiaceae</taxon>
        <taxon>Archangium</taxon>
    </lineage>
</organism>
<feature type="region of interest" description="Disordered" evidence="1">
    <location>
        <begin position="146"/>
        <end position="176"/>
    </location>
</feature>
<dbReference type="PANTHER" id="PTHR33164:SF43">
    <property type="entry name" value="HTH-TYPE TRANSCRIPTIONAL REPRESSOR YETL"/>
    <property type="match status" value="1"/>
</dbReference>
<evidence type="ECO:0000256" key="1">
    <source>
        <dbReference type="SAM" id="MobiDB-lite"/>
    </source>
</evidence>
<dbReference type="EMBL" id="QUMU01000006">
    <property type="protein sequence ID" value="REG30603.1"/>
    <property type="molecule type" value="Genomic_DNA"/>
</dbReference>
<dbReference type="EMBL" id="CP011509">
    <property type="protein sequence ID" value="AKI98675.1"/>
    <property type="molecule type" value="Genomic_DNA"/>
</dbReference>
<dbReference type="InterPro" id="IPR039422">
    <property type="entry name" value="MarR/SlyA-like"/>
</dbReference>